<sequence>MERPVKFEHNQFVGDKRTQVVYDVDALEGEDEALIEELMLAETYLCFGPDTLPEARNRGYHLFRKQRTLHEN</sequence>
<protein>
    <submittedName>
        <fullName evidence="2">Unannotated protein</fullName>
    </submittedName>
</protein>
<organism evidence="2">
    <name type="scientific">freshwater metagenome</name>
    <dbReference type="NCBI Taxonomy" id="449393"/>
    <lineage>
        <taxon>unclassified sequences</taxon>
        <taxon>metagenomes</taxon>
        <taxon>ecological metagenomes</taxon>
    </lineage>
</organism>
<gene>
    <name evidence="1" type="ORF">UFOPK1358_00174</name>
    <name evidence="2" type="ORF">UFOPK2766_01596</name>
    <name evidence="3" type="ORF">UFOPK3519_01271</name>
</gene>
<dbReference type="EMBL" id="CAFBMG010000108">
    <property type="protein sequence ID" value="CAB4908690.1"/>
    <property type="molecule type" value="Genomic_DNA"/>
</dbReference>
<reference evidence="2" key="1">
    <citation type="submission" date="2020-05" db="EMBL/GenBank/DDBJ databases">
        <authorList>
            <person name="Chiriac C."/>
            <person name="Salcher M."/>
            <person name="Ghai R."/>
            <person name="Kavagutti S V."/>
        </authorList>
    </citation>
    <scope>NUCLEOTIDE SEQUENCE</scope>
</reference>
<evidence type="ECO:0000313" key="2">
    <source>
        <dbReference type="EMBL" id="CAB4749996.1"/>
    </source>
</evidence>
<evidence type="ECO:0000313" key="1">
    <source>
        <dbReference type="EMBL" id="CAB4530219.1"/>
    </source>
</evidence>
<name>A0A6J6TS93_9ZZZZ</name>
<dbReference type="EMBL" id="CAEZSF010000008">
    <property type="protein sequence ID" value="CAB4530219.1"/>
    <property type="molecule type" value="Genomic_DNA"/>
</dbReference>
<accession>A0A6J6TS93</accession>
<dbReference type="EMBL" id="CAEZYU010000080">
    <property type="protein sequence ID" value="CAB4749996.1"/>
    <property type="molecule type" value="Genomic_DNA"/>
</dbReference>
<evidence type="ECO:0000313" key="3">
    <source>
        <dbReference type="EMBL" id="CAB4908690.1"/>
    </source>
</evidence>
<dbReference type="AlphaFoldDB" id="A0A6J6TS93"/>
<proteinExistence type="predicted"/>